<keyword evidence="2" id="KW-1185">Reference proteome</keyword>
<dbReference type="SUPFAM" id="SSF57924">
    <property type="entry name" value="Inhibitor of apoptosis (IAP) repeat"/>
    <property type="match status" value="2"/>
</dbReference>
<evidence type="ECO:0000313" key="2">
    <source>
        <dbReference type="Proteomes" id="UP000829694"/>
    </source>
</evidence>
<accession>A0AAE7MLF8</accession>
<dbReference type="CDD" id="cd00022">
    <property type="entry name" value="BIR"/>
    <property type="match status" value="2"/>
</dbReference>
<sequence>MNLYENRLKSFEYWPGKENKEKLALVGFYHTGYADVIICYYCKLDLYNFTLGDEDSLRDHKRYSPDCPFFVSNTTNYVNTRFLSPRTVTSNYPLLTPIKGDYTLLEHRINSYQNFPQCLKVLVSELCNAGFYYLNVGDVVCCYVCNIIARNWNINSNVWKIHKYLNDKCPLLYLNKLSHNNNQLSQQCMYDNESIKPSAPVYEDGHYNMPKCLKCKTKYIDAVLLPCFHYCMCQECALTCTKCDACNVFTGGFFAVKVPVNKLNTIEHERLVSG</sequence>
<dbReference type="RefSeq" id="YP_010800823.1">
    <property type="nucleotide sequence ID" value="NC_076905.1"/>
</dbReference>
<dbReference type="GO" id="GO:0051726">
    <property type="term" value="P:regulation of cell cycle"/>
    <property type="evidence" value="ECO:0007669"/>
    <property type="project" value="TreeGrafter"/>
</dbReference>
<reference evidence="1" key="1">
    <citation type="journal article" date="2020" name="Viruses">
        <title>Genome Analysis of a Novel Clade b Betabaculovirus Isolated from the Legume Pest Matsumuraeses phaseoli (Lepidoptera: Tortricidae).</title>
        <authorList>
            <person name="Shu R."/>
            <person name="Meng Q."/>
            <person name="Miao L."/>
            <person name="Liang H."/>
            <person name="Chen J."/>
            <person name="Xu Y."/>
            <person name="Cheng L."/>
            <person name="Jin W."/>
            <person name="Qin Q."/>
            <person name="Zhang H."/>
        </authorList>
    </citation>
    <scope>NUCLEOTIDE SEQUENCE</scope>
    <source>
        <strain evidence="1">IOZ01</strain>
    </source>
</reference>
<dbReference type="InterPro" id="IPR001370">
    <property type="entry name" value="BIR_rpt"/>
</dbReference>
<protein>
    <submittedName>
        <fullName evidence="1">Iap-5</fullName>
    </submittedName>
</protein>
<dbReference type="KEGG" id="vg:80539469"/>
<dbReference type="Pfam" id="PF00653">
    <property type="entry name" value="BIR"/>
    <property type="match status" value="2"/>
</dbReference>
<name>A0AAE7MLF8_9BBAC</name>
<dbReference type="EMBL" id="MT844067">
    <property type="protein sequence ID" value="QOD40068.1"/>
    <property type="molecule type" value="Genomic_DNA"/>
</dbReference>
<dbReference type="GeneID" id="80539469"/>
<dbReference type="PROSITE" id="PS50143">
    <property type="entry name" value="BIR_REPEAT_2"/>
    <property type="match status" value="2"/>
</dbReference>
<dbReference type="PROSITE" id="PS01282">
    <property type="entry name" value="BIR_REPEAT_1"/>
    <property type="match status" value="1"/>
</dbReference>
<evidence type="ECO:0000313" key="1">
    <source>
        <dbReference type="EMBL" id="QOD40068.1"/>
    </source>
</evidence>
<dbReference type="Gene3D" id="3.30.40.10">
    <property type="entry name" value="Zinc/RING finger domain, C3HC4 (zinc finger)"/>
    <property type="match status" value="1"/>
</dbReference>
<dbReference type="SMART" id="SM00238">
    <property type="entry name" value="BIR"/>
    <property type="match status" value="2"/>
</dbReference>
<dbReference type="PANTHER" id="PTHR10044">
    <property type="entry name" value="INHIBITOR OF APOPTOSIS"/>
    <property type="match status" value="1"/>
</dbReference>
<dbReference type="Gene3D" id="1.10.1170.10">
    <property type="entry name" value="Inhibitor Of Apoptosis Protein (2mihbC-IAP-1), Chain A"/>
    <property type="match status" value="2"/>
</dbReference>
<dbReference type="PANTHER" id="PTHR10044:SF139">
    <property type="entry name" value="DEATH-ASSOCIATED INHIBITOR OF APOPTOSIS 2"/>
    <property type="match status" value="1"/>
</dbReference>
<organism evidence="1 2">
    <name type="scientific">Matsumuraeses phaseoli granulovirus</name>
    <dbReference type="NCBI Taxonomy" id="2760664"/>
    <lineage>
        <taxon>Viruses</taxon>
        <taxon>Viruses incertae sedis</taxon>
        <taxon>Naldaviricetes</taxon>
        <taxon>Lefavirales</taxon>
        <taxon>Baculoviridae</taxon>
        <taxon>Betabaculovirus</taxon>
        <taxon>Betabaculovirus maphaseoli</taxon>
    </lineage>
</organism>
<dbReference type="InterPro" id="IPR050784">
    <property type="entry name" value="IAP"/>
</dbReference>
<dbReference type="InterPro" id="IPR013083">
    <property type="entry name" value="Znf_RING/FYVE/PHD"/>
</dbReference>
<proteinExistence type="predicted"/>
<dbReference type="Proteomes" id="UP000829694">
    <property type="component" value="Segment"/>
</dbReference>
<gene>
    <name evidence="1" type="primary">iap-5</name>
    <name evidence="1" type="ORF">H4Q86_105</name>
</gene>